<dbReference type="InterPro" id="IPR045866">
    <property type="entry name" value="FAM210A/B-like"/>
</dbReference>
<protein>
    <recommendedName>
        <fullName evidence="3">DUF1279 domain-containing protein</fullName>
    </recommendedName>
</protein>
<dbReference type="AlphaFoldDB" id="A0AAD6IZD9"/>
<name>A0AAD6IZD9_DREDA</name>
<accession>A0AAD6IZD9</accession>
<keyword evidence="2" id="KW-0812">Transmembrane</keyword>
<dbReference type="InterPro" id="IPR009688">
    <property type="entry name" value="FAM210A/B-like_dom"/>
</dbReference>
<keyword evidence="5" id="KW-1185">Reference proteome</keyword>
<keyword evidence="2" id="KW-1133">Transmembrane helix</keyword>
<gene>
    <name evidence="4" type="ORF">Dda_4566</name>
</gene>
<feature type="region of interest" description="Disordered" evidence="1">
    <location>
        <begin position="254"/>
        <end position="274"/>
    </location>
</feature>
<proteinExistence type="predicted"/>
<evidence type="ECO:0000256" key="2">
    <source>
        <dbReference type="SAM" id="Phobius"/>
    </source>
</evidence>
<comment type="caution">
    <text evidence="4">The sequence shown here is derived from an EMBL/GenBank/DDBJ whole genome shotgun (WGS) entry which is preliminary data.</text>
</comment>
<evidence type="ECO:0000259" key="3">
    <source>
        <dbReference type="Pfam" id="PF06916"/>
    </source>
</evidence>
<keyword evidence="2" id="KW-0472">Membrane</keyword>
<evidence type="ECO:0000256" key="1">
    <source>
        <dbReference type="SAM" id="MobiDB-lite"/>
    </source>
</evidence>
<dbReference type="Proteomes" id="UP001221413">
    <property type="component" value="Unassembled WGS sequence"/>
</dbReference>
<reference evidence="4" key="1">
    <citation type="submission" date="2023-01" db="EMBL/GenBank/DDBJ databases">
        <title>The chitinases involved in constricting ring structure development in the nematode-trapping fungus Drechslerella dactyloides.</title>
        <authorList>
            <person name="Wang R."/>
            <person name="Zhang L."/>
            <person name="Tang P."/>
            <person name="Li S."/>
            <person name="Liang L."/>
        </authorList>
    </citation>
    <scope>NUCLEOTIDE SEQUENCE</scope>
    <source>
        <strain evidence="4">YMF1.00031</strain>
    </source>
</reference>
<dbReference type="PANTHER" id="PTHR21377:SF0">
    <property type="entry name" value="PROTEIN FAM210B, MITOCHONDRIAL"/>
    <property type="match status" value="1"/>
</dbReference>
<dbReference type="PANTHER" id="PTHR21377">
    <property type="entry name" value="PROTEIN FAM210B, MITOCHONDRIAL"/>
    <property type="match status" value="1"/>
</dbReference>
<dbReference type="GO" id="GO:0005739">
    <property type="term" value="C:mitochondrion"/>
    <property type="evidence" value="ECO:0007669"/>
    <property type="project" value="TreeGrafter"/>
</dbReference>
<dbReference type="EMBL" id="JAQGDS010000005">
    <property type="protein sequence ID" value="KAJ6260340.1"/>
    <property type="molecule type" value="Genomic_DNA"/>
</dbReference>
<feature type="domain" description="DUF1279" evidence="3">
    <location>
        <begin position="95"/>
        <end position="230"/>
    </location>
</feature>
<dbReference type="Pfam" id="PF06916">
    <property type="entry name" value="FAM210A-B_dom"/>
    <property type="match status" value="1"/>
</dbReference>
<evidence type="ECO:0000313" key="4">
    <source>
        <dbReference type="EMBL" id="KAJ6260340.1"/>
    </source>
</evidence>
<organism evidence="4 5">
    <name type="scientific">Drechslerella dactyloides</name>
    <name type="common">Nematode-trapping fungus</name>
    <name type="synonym">Arthrobotrys dactyloides</name>
    <dbReference type="NCBI Taxonomy" id="74499"/>
    <lineage>
        <taxon>Eukaryota</taxon>
        <taxon>Fungi</taxon>
        <taxon>Dikarya</taxon>
        <taxon>Ascomycota</taxon>
        <taxon>Pezizomycotina</taxon>
        <taxon>Orbiliomycetes</taxon>
        <taxon>Orbiliales</taxon>
        <taxon>Orbiliaceae</taxon>
        <taxon>Drechslerella</taxon>
    </lineage>
</organism>
<sequence length="274" mass="30411">MAARPMAAALKRASLSPSFFTSPLARRTNLLHPRYFTPKTIQSAQKPLQRSLSPFSSVLNAFRTSKPARLPTRRAYSTNASPSTTNGTNNLTVGQRMRQLFKEYGFSAVGVYFLLSVLDFPFCFLFVKAVGAEKIAYYEHIIIDKFWSLMPEFIRQFRPKVIKEERAEAEAVAQGIGGDIDALAHGEGMKEDVKASGKSSASLGTILLLAYAVHKSLIFLRVPLTAAVTPKIVQRLRGWGFNIGQKGGVRKSVKDARATLKERRARSKKDLDDD</sequence>
<evidence type="ECO:0000313" key="5">
    <source>
        <dbReference type="Proteomes" id="UP001221413"/>
    </source>
</evidence>
<feature type="transmembrane region" description="Helical" evidence="2">
    <location>
        <begin position="104"/>
        <end position="127"/>
    </location>
</feature>